<organism evidence="1 2">
    <name type="scientific">Clostridium niameyense</name>
    <dbReference type="NCBI Taxonomy" id="1622073"/>
    <lineage>
        <taxon>Bacteria</taxon>
        <taxon>Bacillati</taxon>
        <taxon>Bacillota</taxon>
        <taxon>Clostridia</taxon>
        <taxon>Eubacteriales</taxon>
        <taxon>Clostridiaceae</taxon>
        <taxon>Clostridium</taxon>
    </lineage>
</organism>
<proteinExistence type="predicted"/>
<sequence length="155" mass="17994">MSPNIKPVKSTDSNKIQVNPDAGFIRVTNYGLFLSYFSVFYRYNGRDYYKESPIFSMFFSETITFPKGATDIDFTVYVQVYFQLWNTIYFKIFKTPPTKCYKLMGISLYSTCTEVPCNGSDINGPNCNCCNCCNCCKCYKCCDNCDYYKLYSNHK</sequence>
<dbReference type="RefSeq" id="WP_163248499.1">
    <property type="nucleotide sequence ID" value="NZ_SXDP01000002.1"/>
</dbReference>
<dbReference type="EMBL" id="SXDP01000002">
    <property type="protein sequence ID" value="NEZ46187.1"/>
    <property type="molecule type" value="Genomic_DNA"/>
</dbReference>
<gene>
    <name evidence="1" type="ORF">FDF74_03050</name>
</gene>
<dbReference type="AlphaFoldDB" id="A0A6M0R8U3"/>
<comment type="caution">
    <text evidence="1">The sequence shown here is derived from an EMBL/GenBank/DDBJ whole genome shotgun (WGS) entry which is preliminary data.</text>
</comment>
<dbReference type="Proteomes" id="UP000473885">
    <property type="component" value="Unassembled WGS sequence"/>
</dbReference>
<protein>
    <submittedName>
        <fullName evidence="1">Uncharacterized protein</fullName>
    </submittedName>
</protein>
<evidence type="ECO:0000313" key="2">
    <source>
        <dbReference type="Proteomes" id="UP000473885"/>
    </source>
</evidence>
<reference evidence="1 2" key="1">
    <citation type="submission" date="2019-04" db="EMBL/GenBank/DDBJ databases">
        <title>Genome sequencing of Clostridium botulinum Groups I-IV and Clostridium butyricum.</title>
        <authorList>
            <person name="Brunt J."/>
            <person name="Van Vliet A.H.M."/>
            <person name="Stringer S.C."/>
            <person name="Carter A.T."/>
            <person name="Peck M.W."/>
        </authorList>
    </citation>
    <scope>NUCLEOTIDE SEQUENCE [LARGE SCALE GENOMIC DNA]</scope>
    <source>
        <strain evidence="1 2">IFR 18/094</strain>
    </source>
</reference>
<name>A0A6M0R8U3_9CLOT</name>
<evidence type="ECO:0000313" key="1">
    <source>
        <dbReference type="EMBL" id="NEZ46187.1"/>
    </source>
</evidence>
<keyword evidence="2" id="KW-1185">Reference proteome</keyword>
<accession>A0A6M0R8U3</accession>